<dbReference type="AlphaFoldDB" id="A0A928HDN1"/>
<accession>A0A928HDN1</accession>
<organism evidence="2 3">
    <name type="scientific">Candidatus Avelusimicrobium gallicola</name>
    <dbReference type="NCBI Taxonomy" id="2562704"/>
    <lineage>
        <taxon>Bacteria</taxon>
        <taxon>Pseudomonadati</taxon>
        <taxon>Elusimicrobiota</taxon>
        <taxon>Elusimicrobia</taxon>
        <taxon>Elusimicrobiales</taxon>
        <taxon>Elusimicrobiaceae</taxon>
        <taxon>Candidatus Avelusimicrobium</taxon>
    </lineage>
</organism>
<dbReference type="SUPFAM" id="SSF55021">
    <property type="entry name" value="ACT-like"/>
    <property type="match status" value="2"/>
</dbReference>
<dbReference type="PROSITE" id="PS51671">
    <property type="entry name" value="ACT"/>
    <property type="match status" value="1"/>
</dbReference>
<dbReference type="InterPro" id="IPR045865">
    <property type="entry name" value="ACT-like_dom_sf"/>
</dbReference>
<dbReference type="Pfam" id="PF19571">
    <property type="entry name" value="ACT_8"/>
    <property type="match status" value="1"/>
</dbReference>
<dbReference type="EMBL" id="SUVG01000001">
    <property type="protein sequence ID" value="MBE6420609.1"/>
    <property type="molecule type" value="Genomic_DNA"/>
</dbReference>
<protein>
    <recommendedName>
        <fullName evidence="1">ACT domain-containing protein</fullName>
    </recommendedName>
</protein>
<evidence type="ECO:0000259" key="1">
    <source>
        <dbReference type="PROSITE" id="PS51671"/>
    </source>
</evidence>
<dbReference type="Gene3D" id="3.30.2130.10">
    <property type="entry name" value="VC0802-like"/>
    <property type="match status" value="1"/>
</dbReference>
<sequence>MAINVVKQYSVFLINEPGALKNFAELFVRENVDIIAISQDVRYDAAVVRLAVNYNEEISHALTKAGFTSVKTDAICVDAPNRVGLARDIGATLFAQGINITTIYGSAGPGNTSRWIVVVSDITKALNALEASGLFN</sequence>
<dbReference type="PANTHER" id="PTHR40099:SF1">
    <property type="entry name" value="ACETOLACTATE SYNTHASE, SMALL SUBUNIT"/>
    <property type="match status" value="1"/>
</dbReference>
<name>A0A928HDN1_9BACT</name>
<reference evidence="2" key="1">
    <citation type="submission" date="2019-04" db="EMBL/GenBank/DDBJ databases">
        <title>Evolution of Biomass-Degrading Anaerobic Consortia Revealed by Metagenomics.</title>
        <authorList>
            <person name="Peng X."/>
        </authorList>
    </citation>
    <scope>NUCLEOTIDE SEQUENCE</scope>
    <source>
        <strain evidence="2">SIG66</strain>
    </source>
</reference>
<dbReference type="InterPro" id="IPR045739">
    <property type="entry name" value="ACT_dom_pair"/>
</dbReference>
<feature type="domain" description="ACT" evidence="1">
    <location>
        <begin position="74"/>
        <end position="136"/>
    </location>
</feature>
<dbReference type="PANTHER" id="PTHR40099">
    <property type="entry name" value="ACETOLACTATE SYNTHASE, SMALL SUBUNIT"/>
    <property type="match status" value="1"/>
</dbReference>
<dbReference type="InterPro" id="IPR002912">
    <property type="entry name" value="ACT_dom"/>
</dbReference>
<comment type="caution">
    <text evidence="2">The sequence shown here is derived from an EMBL/GenBank/DDBJ whole genome shotgun (WGS) entry which is preliminary data.</text>
</comment>
<proteinExistence type="predicted"/>
<dbReference type="Proteomes" id="UP000725649">
    <property type="component" value="Unassembled WGS sequence"/>
</dbReference>
<evidence type="ECO:0000313" key="3">
    <source>
        <dbReference type="Proteomes" id="UP000725649"/>
    </source>
</evidence>
<gene>
    <name evidence="2" type="ORF">E7027_00440</name>
</gene>
<evidence type="ECO:0000313" key="2">
    <source>
        <dbReference type="EMBL" id="MBE6420609.1"/>
    </source>
</evidence>
<dbReference type="CDD" id="cd02116">
    <property type="entry name" value="ACT"/>
    <property type="match status" value="1"/>
</dbReference>